<keyword evidence="4" id="KW-1185">Reference proteome</keyword>
<evidence type="ECO:0000256" key="1">
    <source>
        <dbReference type="ARBA" id="ARBA00022741"/>
    </source>
</evidence>
<evidence type="ECO:0000313" key="4">
    <source>
        <dbReference type="Proteomes" id="UP001056384"/>
    </source>
</evidence>
<dbReference type="InterPro" id="IPR001806">
    <property type="entry name" value="Small_GTPase"/>
</dbReference>
<dbReference type="PROSITE" id="PS00675">
    <property type="entry name" value="SIGMA54_INTERACT_1"/>
    <property type="match status" value="1"/>
</dbReference>
<dbReference type="AlphaFoldDB" id="A0A9Q9AV17"/>
<evidence type="ECO:0000256" key="2">
    <source>
        <dbReference type="ARBA" id="ARBA00023134"/>
    </source>
</evidence>
<dbReference type="GO" id="GO:0003924">
    <property type="term" value="F:GTPase activity"/>
    <property type="evidence" value="ECO:0007669"/>
    <property type="project" value="InterPro"/>
</dbReference>
<dbReference type="SUPFAM" id="SSF52540">
    <property type="entry name" value="P-loop containing nucleoside triphosphate hydrolases"/>
    <property type="match status" value="1"/>
</dbReference>
<accession>A0A9Q9AV17</accession>
<dbReference type="SMART" id="SM00174">
    <property type="entry name" value="RHO"/>
    <property type="match status" value="1"/>
</dbReference>
<organism evidence="3 4">
    <name type="scientific">Septoria linicola</name>
    <dbReference type="NCBI Taxonomy" id="215465"/>
    <lineage>
        <taxon>Eukaryota</taxon>
        <taxon>Fungi</taxon>
        <taxon>Dikarya</taxon>
        <taxon>Ascomycota</taxon>
        <taxon>Pezizomycotina</taxon>
        <taxon>Dothideomycetes</taxon>
        <taxon>Dothideomycetidae</taxon>
        <taxon>Mycosphaerellales</taxon>
        <taxon>Mycosphaerellaceae</taxon>
        <taxon>Septoria</taxon>
    </lineage>
</organism>
<keyword evidence="3" id="KW-0067">ATP-binding</keyword>
<name>A0A9Q9AV17_9PEZI</name>
<dbReference type="Proteomes" id="UP001056384">
    <property type="component" value="Chromosome 5"/>
</dbReference>
<dbReference type="Gene3D" id="3.40.50.300">
    <property type="entry name" value="P-loop containing nucleotide triphosphate hydrolases"/>
    <property type="match status" value="1"/>
</dbReference>
<dbReference type="SMART" id="SM00173">
    <property type="entry name" value="RAS"/>
    <property type="match status" value="1"/>
</dbReference>
<dbReference type="EMBL" id="CP099422">
    <property type="protein sequence ID" value="USW53723.1"/>
    <property type="molecule type" value="Genomic_DNA"/>
</dbReference>
<dbReference type="Pfam" id="PF00071">
    <property type="entry name" value="Ras"/>
    <property type="match status" value="1"/>
</dbReference>
<dbReference type="GO" id="GO:0005525">
    <property type="term" value="F:GTP binding"/>
    <property type="evidence" value="ECO:0007669"/>
    <property type="project" value="UniProtKB-KW"/>
</dbReference>
<reference evidence="3" key="1">
    <citation type="submission" date="2022-06" db="EMBL/GenBank/DDBJ databases">
        <title>Complete genome sequences of two strains of the flax pathogen Septoria linicola.</title>
        <authorList>
            <person name="Lapalu N."/>
            <person name="Simon A."/>
            <person name="Demenou B."/>
            <person name="Paumier D."/>
            <person name="Guillot M.-P."/>
            <person name="Gout L."/>
            <person name="Valade R."/>
        </authorList>
    </citation>
    <scope>NUCLEOTIDE SEQUENCE</scope>
    <source>
        <strain evidence="3">SE15195</strain>
    </source>
</reference>
<dbReference type="InterPro" id="IPR027417">
    <property type="entry name" value="P-loop_NTPase"/>
</dbReference>
<protein>
    <submittedName>
        <fullName evidence="3">Small GTPase, sigma-54 interaction domain, ATP-binding site 1</fullName>
    </submittedName>
</protein>
<dbReference type="PROSITE" id="PS51419">
    <property type="entry name" value="RAB"/>
    <property type="match status" value="1"/>
</dbReference>
<dbReference type="GO" id="GO:0005524">
    <property type="term" value="F:ATP binding"/>
    <property type="evidence" value="ECO:0007669"/>
    <property type="project" value="UniProtKB-KW"/>
</dbReference>
<dbReference type="PANTHER" id="PTHR24072">
    <property type="entry name" value="RHO FAMILY GTPASE"/>
    <property type="match status" value="1"/>
</dbReference>
<dbReference type="GO" id="GO:0007264">
    <property type="term" value="P:small GTPase-mediated signal transduction"/>
    <property type="evidence" value="ECO:0007669"/>
    <property type="project" value="InterPro"/>
</dbReference>
<dbReference type="InterPro" id="IPR025662">
    <property type="entry name" value="Sigma_54_int_dom_ATP-bd_1"/>
</dbReference>
<dbReference type="SMART" id="SM00175">
    <property type="entry name" value="RAB"/>
    <property type="match status" value="1"/>
</dbReference>
<gene>
    <name evidence="3" type="ORF">Slin15195_G070420</name>
</gene>
<dbReference type="PRINTS" id="PR00449">
    <property type="entry name" value="RASTRNSFRMNG"/>
</dbReference>
<keyword evidence="1" id="KW-0547">Nucleotide-binding</keyword>
<proteinExistence type="predicted"/>
<sequence>MAAIRAEGTRGPTEATMRDALTPMSEAPVVPVLLLGDSGVGKSTFISRLTKGHAYRGPLPQLRDLDQPFAFNIRMYNRPYRFEFYDTASPENYTLLKPSMIILCYSIADPASLTSIHTKWKHEVETHFNYDESLPVVVLGLKRDIRSQEDYGGTVRRPAVPEDQDDDAYGDDALLNGRTFVYPQEALRIAQEMRCDMYAECSALTGELCEAAIEDISRRAGRTTTAKGGKTEGTQCVIL</sequence>
<evidence type="ECO:0000313" key="3">
    <source>
        <dbReference type="EMBL" id="USW53723.1"/>
    </source>
</evidence>
<keyword evidence="2" id="KW-0342">GTP-binding</keyword>
<dbReference type="InterPro" id="IPR003578">
    <property type="entry name" value="Small_GTPase_Rho"/>
</dbReference>